<keyword evidence="1" id="KW-0472">Membrane</keyword>
<reference evidence="3" key="1">
    <citation type="submission" date="2014-11" db="EMBL/GenBank/DDBJ databases">
        <authorList>
            <person name="Otto D Thomas"/>
            <person name="Naeem Raeece"/>
        </authorList>
    </citation>
    <scope>NUCLEOTIDE SEQUENCE</scope>
</reference>
<sequence length="275" mass="30134">MDSMKFLGTLLAAVMGMIVAKLFSFAKAAARFMLGSLLGFLSAVRIPKVGGLLPASLLGLLAAAALLALLPKPDLHCTRDFSYKCPLKWDSLSGPYCEAPANYAGPCSIRMPLGLLDAKEKSQQSELCEFKYPCIGDKCEDHGGRDYDALCPAGWTEQPNGLCAPPPSYDGRCQQVCLSTCSTLCYRPARAMTSCNRVNFLQPHNFETYSEKAKEEFSSACSGREEEHNAVYRTGGLLLLFSRHERDRHRNKTHVLDFTIKGFPKGPLLDAPAIE</sequence>
<dbReference type="InterPro" id="IPR006387">
    <property type="entry name" value="CPW_WPC_dom"/>
</dbReference>
<dbReference type="EMBL" id="CDMZ01001488">
    <property type="protein sequence ID" value="CEM33326.1"/>
    <property type="molecule type" value="Genomic_DNA"/>
</dbReference>
<keyword evidence="1" id="KW-0812">Transmembrane</keyword>
<feature type="domain" description="CPW-WPC" evidence="2">
    <location>
        <begin position="139"/>
        <end position="226"/>
    </location>
</feature>
<protein>
    <recommendedName>
        <fullName evidence="2">CPW-WPC domain-containing protein</fullName>
    </recommendedName>
</protein>
<dbReference type="PhylomeDB" id="A0A0G4GSC4"/>
<name>A0A0G4GSC4_9ALVE</name>
<gene>
    <name evidence="3" type="ORF">Cvel_23115</name>
</gene>
<evidence type="ECO:0000256" key="1">
    <source>
        <dbReference type="SAM" id="Phobius"/>
    </source>
</evidence>
<dbReference type="NCBIfam" id="TIGR01492">
    <property type="entry name" value="CPW_WPC"/>
    <property type="match status" value="1"/>
</dbReference>
<feature type="domain" description="CPW-WPC" evidence="2">
    <location>
        <begin position="77"/>
        <end position="136"/>
    </location>
</feature>
<dbReference type="SMART" id="SM01099">
    <property type="entry name" value="CPW_WPC"/>
    <property type="match status" value="2"/>
</dbReference>
<dbReference type="AlphaFoldDB" id="A0A0G4GSC4"/>
<proteinExistence type="predicted"/>
<dbReference type="VEuPathDB" id="CryptoDB:Cvel_23115"/>
<keyword evidence="1" id="KW-1133">Transmembrane helix</keyword>
<accession>A0A0G4GSC4</accession>
<feature type="transmembrane region" description="Helical" evidence="1">
    <location>
        <begin position="52"/>
        <end position="70"/>
    </location>
</feature>
<organism evidence="3">
    <name type="scientific">Chromera velia CCMP2878</name>
    <dbReference type="NCBI Taxonomy" id="1169474"/>
    <lineage>
        <taxon>Eukaryota</taxon>
        <taxon>Sar</taxon>
        <taxon>Alveolata</taxon>
        <taxon>Colpodellida</taxon>
        <taxon>Chromeraceae</taxon>
        <taxon>Chromera</taxon>
    </lineage>
</organism>
<evidence type="ECO:0000259" key="2">
    <source>
        <dbReference type="SMART" id="SM01099"/>
    </source>
</evidence>
<evidence type="ECO:0000313" key="3">
    <source>
        <dbReference type="EMBL" id="CEM33326.1"/>
    </source>
</evidence>
<dbReference type="Pfam" id="PF09717">
    <property type="entry name" value="CPW_WPC"/>
    <property type="match status" value="2"/>
</dbReference>